<name>A0A5B7J474_PORTR</name>
<dbReference type="PANTHER" id="PTHR33050">
    <property type="entry name" value="REVERSE TRANSCRIPTASE DOMAIN-CONTAINING PROTEIN"/>
    <property type="match status" value="1"/>
</dbReference>
<reference evidence="1 2" key="1">
    <citation type="submission" date="2019-05" db="EMBL/GenBank/DDBJ databases">
        <title>Another draft genome of Portunus trituberculatus and its Hox gene families provides insights of decapod evolution.</title>
        <authorList>
            <person name="Jeong J.-H."/>
            <person name="Song I."/>
            <person name="Kim S."/>
            <person name="Choi T."/>
            <person name="Kim D."/>
            <person name="Ryu S."/>
            <person name="Kim W."/>
        </authorList>
    </citation>
    <scope>NUCLEOTIDE SEQUENCE [LARGE SCALE GENOMIC DNA]</scope>
    <source>
        <tissue evidence="1">Muscle</tissue>
    </source>
</reference>
<protein>
    <submittedName>
        <fullName evidence="1">Uncharacterized protein</fullName>
    </submittedName>
</protein>
<keyword evidence="2" id="KW-1185">Reference proteome</keyword>
<dbReference type="OrthoDB" id="6380429at2759"/>
<evidence type="ECO:0000313" key="1">
    <source>
        <dbReference type="EMBL" id="MPC88377.1"/>
    </source>
</evidence>
<accession>A0A5B7J474</accession>
<comment type="caution">
    <text evidence="1">The sequence shown here is derived from an EMBL/GenBank/DDBJ whole genome shotgun (WGS) entry which is preliminary data.</text>
</comment>
<evidence type="ECO:0000313" key="2">
    <source>
        <dbReference type="Proteomes" id="UP000324222"/>
    </source>
</evidence>
<gene>
    <name evidence="1" type="ORF">E2C01_083278</name>
</gene>
<dbReference type="EMBL" id="VSRR010077630">
    <property type="protein sequence ID" value="MPC88377.1"/>
    <property type="molecule type" value="Genomic_DNA"/>
</dbReference>
<dbReference type="AlphaFoldDB" id="A0A5B7J474"/>
<sequence>MTASLSERRLIIIRQGCVSLLSQDVTSIREVARVIGLLVAAIPAVELGKLHYRKLEAGMIAALKQEHGNFDRKLNITVDMKLDLSWWLDNVDRHHRHIFRLGGSLGVSDYEWHLVPE</sequence>
<dbReference type="PANTHER" id="PTHR33050:SF7">
    <property type="entry name" value="RIBONUCLEASE H"/>
    <property type="match status" value="1"/>
</dbReference>
<proteinExistence type="predicted"/>
<organism evidence="1 2">
    <name type="scientific">Portunus trituberculatus</name>
    <name type="common">Swimming crab</name>
    <name type="synonym">Neptunus trituberculatus</name>
    <dbReference type="NCBI Taxonomy" id="210409"/>
    <lineage>
        <taxon>Eukaryota</taxon>
        <taxon>Metazoa</taxon>
        <taxon>Ecdysozoa</taxon>
        <taxon>Arthropoda</taxon>
        <taxon>Crustacea</taxon>
        <taxon>Multicrustacea</taxon>
        <taxon>Malacostraca</taxon>
        <taxon>Eumalacostraca</taxon>
        <taxon>Eucarida</taxon>
        <taxon>Decapoda</taxon>
        <taxon>Pleocyemata</taxon>
        <taxon>Brachyura</taxon>
        <taxon>Eubrachyura</taxon>
        <taxon>Portunoidea</taxon>
        <taxon>Portunidae</taxon>
        <taxon>Portuninae</taxon>
        <taxon>Portunus</taxon>
    </lineage>
</organism>
<dbReference type="InterPro" id="IPR052055">
    <property type="entry name" value="Hepadnavirus_pol/RT"/>
</dbReference>
<dbReference type="Proteomes" id="UP000324222">
    <property type="component" value="Unassembled WGS sequence"/>
</dbReference>